<dbReference type="InterPro" id="IPR010663">
    <property type="entry name" value="Znf_FPG/IleRS"/>
</dbReference>
<dbReference type="InterPro" id="IPR035937">
    <property type="entry name" value="FPG_N"/>
</dbReference>
<evidence type="ECO:0000256" key="13">
    <source>
        <dbReference type="ARBA" id="ARBA00023268"/>
    </source>
</evidence>
<dbReference type="Gene3D" id="3.20.190.10">
    <property type="entry name" value="MutM-like, N-terminal"/>
    <property type="match status" value="1"/>
</dbReference>
<accession>A0A1F6N0P4</accession>
<keyword evidence="8" id="KW-0378">Hydrolase</keyword>
<dbReference type="NCBIfam" id="NF002211">
    <property type="entry name" value="PRK01103.1"/>
    <property type="match status" value="1"/>
</dbReference>
<evidence type="ECO:0000313" key="20">
    <source>
        <dbReference type="Proteomes" id="UP000177040"/>
    </source>
</evidence>
<dbReference type="Pfam" id="PF06827">
    <property type="entry name" value="zf-FPG_IleRS"/>
    <property type="match status" value="1"/>
</dbReference>
<dbReference type="FunFam" id="1.10.8.50:FF:000003">
    <property type="entry name" value="Formamidopyrimidine-DNA glycosylase"/>
    <property type="match status" value="1"/>
</dbReference>
<dbReference type="InterPro" id="IPR010979">
    <property type="entry name" value="Ribosomal_uS13-like_H2TH"/>
</dbReference>
<dbReference type="SUPFAM" id="SSF46946">
    <property type="entry name" value="S13-like H2TH domain"/>
    <property type="match status" value="1"/>
</dbReference>
<keyword evidence="13" id="KW-0511">Multifunctional enzyme</keyword>
<keyword evidence="14" id="KW-0326">Glycosidase</keyword>
<keyword evidence="9" id="KW-0862">Zinc</keyword>
<protein>
    <submittedName>
        <fullName evidence="19">DNA-formamidopyrimidine glycosylase</fullName>
    </submittedName>
</protein>
<keyword evidence="10" id="KW-0238">DNA-binding</keyword>
<keyword evidence="7 16" id="KW-0863">Zinc-finger</keyword>
<dbReference type="InterPro" id="IPR000214">
    <property type="entry name" value="Znf_DNA_glyclase/AP_lyase"/>
</dbReference>
<evidence type="ECO:0000256" key="3">
    <source>
        <dbReference type="ARBA" id="ARBA00009409"/>
    </source>
</evidence>
<dbReference type="InterPro" id="IPR020629">
    <property type="entry name" value="FPG_Glyclase"/>
</dbReference>
<evidence type="ECO:0000256" key="7">
    <source>
        <dbReference type="ARBA" id="ARBA00022771"/>
    </source>
</evidence>
<dbReference type="SUPFAM" id="SSF57716">
    <property type="entry name" value="Glucocorticoid receptor-like (DNA-binding domain)"/>
    <property type="match status" value="1"/>
</dbReference>
<evidence type="ECO:0000256" key="6">
    <source>
        <dbReference type="ARBA" id="ARBA00022763"/>
    </source>
</evidence>
<dbReference type="AlphaFoldDB" id="A0A1F6N0P4"/>
<comment type="cofactor">
    <cofactor evidence="2">
        <name>Zn(2+)</name>
        <dbReference type="ChEBI" id="CHEBI:29105"/>
    </cofactor>
</comment>
<comment type="similarity">
    <text evidence="3">Belongs to the FPG family.</text>
</comment>
<evidence type="ECO:0000256" key="8">
    <source>
        <dbReference type="ARBA" id="ARBA00022801"/>
    </source>
</evidence>
<comment type="subunit">
    <text evidence="4">Monomer.</text>
</comment>
<evidence type="ECO:0000313" key="19">
    <source>
        <dbReference type="EMBL" id="OGH77451.1"/>
    </source>
</evidence>
<dbReference type="GO" id="GO:0140078">
    <property type="term" value="F:class I DNA-(apurinic or apyrimidinic site) endonuclease activity"/>
    <property type="evidence" value="ECO:0007669"/>
    <property type="project" value="UniProtKB-EC"/>
</dbReference>
<dbReference type="SUPFAM" id="SSF81624">
    <property type="entry name" value="N-terminal domain of MutM-like DNA repair proteins"/>
    <property type="match status" value="1"/>
</dbReference>
<dbReference type="CDD" id="cd08966">
    <property type="entry name" value="EcFpg-like_N"/>
    <property type="match status" value="1"/>
</dbReference>
<evidence type="ECO:0000259" key="17">
    <source>
        <dbReference type="PROSITE" id="PS51066"/>
    </source>
</evidence>
<feature type="domain" description="Formamidopyrimidine-DNA glycosylase catalytic" evidence="18">
    <location>
        <begin position="2"/>
        <end position="130"/>
    </location>
</feature>
<dbReference type="GO" id="GO:0008270">
    <property type="term" value="F:zinc ion binding"/>
    <property type="evidence" value="ECO:0007669"/>
    <property type="project" value="UniProtKB-KW"/>
</dbReference>
<evidence type="ECO:0000256" key="9">
    <source>
        <dbReference type="ARBA" id="ARBA00022833"/>
    </source>
</evidence>
<dbReference type="SMART" id="SM00898">
    <property type="entry name" value="Fapy_DNA_glyco"/>
    <property type="match status" value="1"/>
</dbReference>
<evidence type="ECO:0000256" key="15">
    <source>
        <dbReference type="ARBA" id="ARBA00044632"/>
    </source>
</evidence>
<evidence type="ECO:0000256" key="14">
    <source>
        <dbReference type="ARBA" id="ARBA00023295"/>
    </source>
</evidence>
<comment type="catalytic activity">
    <reaction evidence="1">
        <text>Hydrolysis of DNA containing ring-opened 7-methylguanine residues, releasing 2,6-diamino-4-hydroxy-5-(N-methyl)formamidopyrimidine.</text>
        <dbReference type="EC" id="3.2.2.23"/>
    </reaction>
</comment>
<evidence type="ECO:0000256" key="4">
    <source>
        <dbReference type="ARBA" id="ARBA00011245"/>
    </source>
</evidence>
<dbReference type="PANTHER" id="PTHR22993">
    <property type="entry name" value="FORMAMIDOPYRIMIDINE-DNA GLYCOSYLASE"/>
    <property type="match status" value="1"/>
</dbReference>
<dbReference type="InterPro" id="IPR012319">
    <property type="entry name" value="FPG_cat"/>
</dbReference>
<dbReference type="PROSITE" id="PS51068">
    <property type="entry name" value="FPG_CAT"/>
    <property type="match status" value="1"/>
</dbReference>
<dbReference type="Pfam" id="PF01149">
    <property type="entry name" value="Fapy_DNA_glyco"/>
    <property type="match status" value="1"/>
</dbReference>
<proteinExistence type="inferred from homology"/>
<evidence type="ECO:0000256" key="2">
    <source>
        <dbReference type="ARBA" id="ARBA00001947"/>
    </source>
</evidence>
<dbReference type="PANTHER" id="PTHR22993:SF9">
    <property type="entry name" value="FORMAMIDOPYRIMIDINE-DNA GLYCOSYLASE"/>
    <property type="match status" value="1"/>
</dbReference>
<gene>
    <name evidence="19" type="ORF">A2983_01975</name>
</gene>
<keyword evidence="11" id="KW-0234">DNA repair</keyword>
<evidence type="ECO:0000259" key="18">
    <source>
        <dbReference type="PROSITE" id="PS51068"/>
    </source>
</evidence>
<organism evidence="19 20">
    <name type="scientific">Candidatus Magasanikbacteria bacterium RIFCSPLOWO2_01_FULL_40_15</name>
    <dbReference type="NCBI Taxonomy" id="1798686"/>
    <lineage>
        <taxon>Bacteria</taxon>
        <taxon>Candidatus Magasanikiibacteriota</taxon>
    </lineage>
</organism>
<dbReference type="GO" id="GO:0006284">
    <property type="term" value="P:base-excision repair"/>
    <property type="evidence" value="ECO:0007669"/>
    <property type="project" value="InterPro"/>
</dbReference>
<dbReference type="EMBL" id="MFQH01000024">
    <property type="protein sequence ID" value="OGH77451.1"/>
    <property type="molecule type" value="Genomic_DNA"/>
</dbReference>
<keyword evidence="6" id="KW-0227">DNA damage</keyword>
<dbReference type="GO" id="GO:0034039">
    <property type="term" value="F:8-oxo-7,8-dihydroguanine DNA N-glycosylase activity"/>
    <property type="evidence" value="ECO:0007669"/>
    <property type="project" value="TreeGrafter"/>
</dbReference>
<comment type="caution">
    <text evidence="19">The sequence shown here is derived from an EMBL/GenBank/DDBJ whole genome shotgun (WGS) entry which is preliminary data.</text>
</comment>
<evidence type="ECO:0000256" key="11">
    <source>
        <dbReference type="ARBA" id="ARBA00023204"/>
    </source>
</evidence>
<dbReference type="InterPro" id="IPR015886">
    <property type="entry name" value="H2TH_FPG"/>
</dbReference>
<dbReference type="GO" id="GO:0003684">
    <property type="term" value="F:damaged DNA binding"/>
    <property type="evidence" value="ECO:0007669"/>
    <property type="project" value="InterPro"/>
</dbReference>
<comment type="catalytic activity">
    <reaction evidence="15">
        <text>2'-deoxyribonucleotide-(2'-deoxyribose 5'-phosphate)-2'-deoxyribonucleotide-DNA = a 3'-end 2'-deoxyribonucleotide-(2,3-dehydro-2,3-deoxyribose 5'-phosphate)-DNA + a 5'-end 5'-phospho-2'-deoxyribonucleoside-DNA + H(+)</text>
        <dbReference type="Rhea" id="RHEA:66592"/>
        <dbReference type="Rhea" id="RHEA-COMP:13180"/>
        <dbReference type="Rhea" id="RHEA-COMP:16897"/>
        <dbReference type="Rhea" id="RHEA-COMP:17067"/>
        <dbReference type="ChEBI" id="CHEBI:15378"/>
        <dbReference type="ChEBI" id="CHEBI:136412"/>
        <dbReference type="ChEBI" id="CHEBI:157695"/>
        <dbReference type="ChEBI" id="CHEBI:167181"/>
        <dbReference type="EC" id="4.2.99.18"/>
    </reaction>
</comment>
<name>A0A1F6N0P4_9BACT</name>
<dbReference type="PROSITE" id="PS51066">
    <property type="entry name" value="ZF_FPG_2"/>
    <property type="match status" value="1"/>
</dbReference>
<keyword evidence="5" id="KW-0479">Metal-binding</keyword>
<dbReference type="Proteomes" id="UP000177040">
    <property type="component" value="Unassembled WGS sequence"/>
</dbReference>
<evidence type="ECO:0000256" key="10">
    <source>
        <dbReference type="ARBA" id="ARBA00023125"/>
    </source>
</evidence>
<evidence type="ECO:0000256" key="12">
    <source>
        <dbReference type="ARBA" id="ARBA00023239"/>
    </source>
</evidence>
<evidence type="ECO:0000256" key="1">
    <source>
        <dbReference type="ARBA" id="ARBA00001668"/>
    </source>
</evidence>
<feature type="domain" description="FPG-type" evidence="17">
    <location>
        <begin position="253"/>
        <end position="287"/>
    </location>
</feature>
<evidence type="ECO:0000256" key="5">
    <source>
        <dbReference type="ARBA" id="ARBA00022723"/>
    </source>
</evidence>
<dbReference type="SMART" id="SM01232">
    <property type="entry name" value="H2TH"/>
    <property type="match status" value="1"/>
</dbReference>
<dbReference type="Pfam" id="PF06831">
    <property type="entry name" value="H2TH"/>
    <property type="match status" value="1"/>
</dbReference>
<sequence length="287" mass="32430">MPELPEVETIRRDLNAKIIGQKITAVEISAPRIVRPTLKKFKNTLIDASILSIDRIGKLLIATLDKKDIFLLIHLKMTGQLIYRDRNTIIAGGHSLFAQKFAHLPDRHTRVIFYFPNDAVLFFNDLRLFGYLQLVTSEELKIIKEKYGIEPLQKNFTLENFSAVLKNKTTSLKALLLNQNLIAGIGNIYADEICFAAGIRPMRPAKNLTGTEIKRLHSVCEKIIAKGIKHRGTTFNTFVDTAGQSGGFLRFLQVYGRGKLKCKKCPATILKIKIAGRGTHYCYRCQK</sequence>
<dbReference type="Gene3D" id="1.10.8.50">
    <property type="match status" value="1"/>
</dbReference>
<reference evidence="19 20" key="1">
    <citation type="journal article" date="2016" name="Nat. Commun.">
        <title>Thousands of microbial genomes shed light on interconnected biogeochemical processes in an aquifer system.</title>
        <authorList>
            <person name="Anantharaman K."/>
            <person name="Brown C.T."/>
            <person name="Hug L.A."/>
            <person name="Sharon I."/>
            <person name="Castelle C.J."/>
            <person name="Probst A.J."/>
            <person name="Thomas B.C."/>
            <person name="Singh A."/>
            <person name="Wilkins M.J."/>
            <person name="Karaoz U."/>
            <person name="Brodie E.L."/>
            <person name="Williams K.H."/>
            <person name="Hubbard S.S."/>
            <person name="Banfield J.F."/>
        </authorList>
    </citation>
    <scope>NUCLEOTIDE SEQUENCE [LARGE SCALE GENOMIC DNA]</scope>
</reference>
<dbReference type="NCBIfam" id="TIGR00577">
    <property type="entry name" value="fpg"/>
    <property type="match status" value="1"/>
</dbReference>
<evidence type="ECO:0000256" key="16">
    <source>
        <dbReference type="PROSITE-ProRule" id="PRU00391"/>
    </source>
</evidence>
<keyword evidence="12" id="KW-0456">Lyase</keyword>